<evidence type="ECO:0000256" key="5">
    <source>
        <dbReference type="RuleBase" id="RU003815"/>
    </source>
</evidence>
<dbReference type="NCBIfam" id="NF001099">
    <property type="entry name" value="PRK00132.1"/>
    <property type="match status" value="1"/>
</dbReference>
<keyword evidence="6" id="KW-0150">Chloroplast</keyword>
<organism evidence="6">
    <name type="scientific">Guillardia theta</name>
    <name type="common">Cryptophyte</name>
    <name type="synonym">Cryptomonas phi</name>
    <dbReference type="NCBI Taxonomy" id="55529"/>
    <lineage>
        <taxon>Eukaryota</taxon>
        <taxon>Cryptophyceae</taxon>
        <taxon>Pyrenomonadales</taxon>
        <taxon>Geminigeraceae</taxon>
        <taxon>Guillardia</taxon>
    </lineage>
</organism>
<dbReference type="Pfam" id="PF00380">
    <property type="entry name" value="Ribosomal_S9"/>
    <property type="match status" value="1"/>
</dbReference>
<dbReference type="InterPro" id="IPR014721">
    <property type="entry name" value="Ribsml_uS5_D2-typ_fold_subgr"/>
</dbReference>
<dbReference type="SUPFAM" id="SSF54211">
    <property type="entry name" value="Ribosomal protein S5 domain 2-like"/>
    <property type="match status" value="1"/>
</dbReference>
<proteinExistence type="inferred from homology"/>
<name>A0A0U2LDC8_GUITH</name>
<keyword evidence="2 4" id="KW-0689">Ribosomal protein</keyword>
<evidence type="ECO:0000256" key="3">
    <source>
        <dbReference type="ARBA" id="ARBA00023274"/>
    </source>
</evidence>
<keyword evidence="3 4" id="KW-0687">Ribonucleoprotein</keyword>
<dbReference type="GO" id="GO:0003735">
    <property type="term" value="F:structural constituent of ribosome"/>
    <property type="evidence" value="ECO:0007669"/>
    <property type="project" value="InterPro"/>
</dbReference>
<dbReference type="GO" id="GO:0006412">
    <property type="term" value="P:translation"/>
    <property type="evidence" value="ECO:0007669"/>
    <property type="project" value="UniProtKB-UniRule"/>
</dbReference>
<dbReference type="Gene3D" id="3.30.230.10">
    <property type="match status" value="1"/>
</dbReference>
<comment type="similarity">
    <text evidence="1 4 5">Belongs to the universal ribosomal protein uS9 family.</text>
</comment>
<keyword evidence="6" id="KW-0934">Plastid</keyword>
<gene>
    <name evidence="4 6" type="primary">rps9</name>
</gene>
<dbReference type="InterPro" id="IPR000754">
    <property type="entry name" value="Ribosomal_uS9"/>
</dbReference>
<dbReference type="AlphaFoldDB" id="A0A0U2LDC8"/>
<protein>
    <recommendedName>
        <fullName evidence="4">Small ribosomal subunit protein uS9c</fullName>
    </recommendedName>
</protein>
<dbReference type="PANTHER" id="PTHR21569:SF1">
    <property type="entry name" value="SMALL RIBOSOMAL SUBUNIT PROTEIN US9M"/>
    <property type="match status" value="1"/>
</dbReference>
<dbReference type="GO" id="GO:0022627">
    <property type="term" value="C:cytosolic small ribosomal subunit"/>
    <property type="evidence" value="ECO:0007669"/>
    <property type="project" value="TreeGrafter"/>
</dbReference>
<dbReference type="FunFam" id="3.30.230.10:FF:000001">
    <property type="entry name" value="30S ribosomal protein S9"/>
    <property type="match status" value="1"/>
</dbReference>
<dbReference type="GO" id="GO:0003723">
    <property type="term" value="F:RNA binding"/>
    <property type="evidence" value="ECO:0007669"/>
    <property type="project" value="TreeGrafter"/>
</dbReference>
<sequence>MDNSKTIYFGTGHRKESVARVRLVPGSGKATINGVPSESYLQFSPTYMRSAKSPLSSLGLEDKYDIYVTAHGGGLTGQTEAIRLGLARALCKVNPENRTALKFEGYLTRDSRTIERKKYGLRKARKAPQFSKR</sequence>
<dbReference type="HAMAP" id="MF_00532_B">
    <property type="entry name" value="Ribosomal_uS9_B"/>
    <property type="match status" value="1"/>
</dbReference>
<dbReference type="EMBL" id="KT428890">
    <property type="protein sequence ID" value="ALG63615.1"/>
    <property type="molecule type" value="Genomic_DNA"/>
</dbReference>
<dbReference type="PROSITE" id="PS00360">
    <property type="entry name" value="RIBOSOMAL_S9"/>
    <property type="match status" value="1"/>
</dbReference>
<dbReference type="InterPro" id="IPR023035">
    <property type="entry name" value="Ribosomal_uS9_bac/plastid"/>
</dbReference>
<dbReference type="PANTHER" id="PTHR21569">
    <property type="entry name" value="RIBOSOMAL PROTEIN S9"/>
    <property type="match status" value="1"/>
</dbReference>
<evidence type="ECO:0000256" key="2">
    <source>
        <dbReference type="ARBA" id="ARBA00022980"/>
    </source>
</evidence>
<geneLocation type="chloroplast" evidence="6"/>
<evidence type="ECO:0000256" key="1">
    <source>
        <dbReference type="ARBA" id="ARBA00005251"/>
    </source>
</evidence>
<comment type="subcellular location">
    <subcellularLocation>
        <location evidence="4">Plastid</location>
        <location evidence="4">Chloroplast</location>
    </subcellularLocation>
</comment>
<dbReference type="InterPro" id="IPR020568">
    <property type="entry name" value="Ribosomal_Su5_D2-typ_SF"/>
</dbReference>
<dbReference type="GO" id="GO:0009507">
    <property type="term" value="C:chloroplast"/>
    <property type="evidence" value="ECO:0007669"/>
    <property type="project" value="UniProtKB-SubCell"/>
</dbReference>
<evidence type="ECO:0000313" key="6">
    <source>
        <dbReference type="EMBL" id="ALG63615.1"/>
    </source>
</evidence>
<dbReference type="InterPro" id="IPR020574">
    <property type="entry name" value="Ribosomal_uS9_CS"/>
</dbReference>
<accession>A0A0U2LDC8</accession>
<reference evidence="6" key="1">
    <citation type="journal article" date="2015" name="Mitochondrial DNA">
        <title>The complete chloroplast genome of Guillardia theta strain CCMP2712.</title>
        <authorList>
            <person name="Tang X."/>
            <person name="Bi G."/>
        </authorList>
    </citation>
    <scope>NUCLEOTIDE SEQUENCE</scope>
</reference>
<evidence type="ECO:0000256" key="4">
    <source>
        <dbReference type="HAMAP-Rule" id="MF_00532"/>
    </source>
</evidence>